<dbReference type="InterPro" id="IPR006015">
    <property type="entry name" value="Universal_stress_UspA"/>
</dbReference>
<gene>
    <name evidence="3" type="ORF">C5O00_00330</name>
</gene>
<dbReference type="AlphaFoldDB" id="A0A2S0HSS6"/>
<keyword evidence="4" id="KW-1185">Reference proteome</keyword>
<name>A0A2S0HSS6_9FLAO</name>
<organism evidence="3 4">
    <name type="scientific">Pukyongia salina</name>
    <dbReference type="NCBI Taxonomy" id="2094025"/>
    <lineage>
        <taxon>Bacteria</taxon>
        <taxon>Pseudomonadati</taxon>
        <taxon>Bacteroidota</taxon>
        <taxon>Flavobacteriia</taxon>
        <taxon>Flavobacteriales</taxon>
        <taxon>Flavobacteriaceae</taxon>
        <taxon>Pukyongia</taxon>
    </lineage>
</organism>
<protein>
    <submittedName>
        <fullName evidence="3">Universal stress protein</fullName>
    </submittedName>
</protein>
<dbReference type="PANTHER" id="PTHR46268">
    <property type="entry name" value="STRESS RESPONSE PROTEIN NHAX"/>
    <property type="match status" value="1"/>
</dbReference>
<dbReference type="SUPFAM" id="SSF52402">
    <property type="entry name" value="Adenine nucleotide alpha hydrolases-like"/>
    <property type="match status" value="2"/>
</dbReference>
<dbReference type="PRINTS" id="PR01438">
    <property type="entry name" value="UNVRSLSTRESS"/>
</dbReference>
<dbReference type="Proteomes" id="UP000238442">
    <property type="component" value="Chromosome"/>
</dbReference>
<accession>A0A2S0HSS6</accession>
<dbReference type="InterPro" id="IPR006016">
    <property type="entry name" value="UspA"/>
</dbReference>
<evidence type="ECO:0000259" key="2">
    <source>
        <dbReference type="Pfam" id="PF00582"/>
    </source>
</evidence>
<dbReference type="RefSeq" id="WP_105213901.1">
    <property type="nucleotide sequence ID" value="NZ_CP027062.1"/>
</dbReference>
<comment type="similarity">
    <text evidence="1">Belongs to the universal stress protein A family.</text>
</comment>
<dbReference type="OrthoDB" id="9788959at2"/>
<dbReference type="Pfam" id="PF00582">
    <property type="entry name" value="Usp"/>
    <property type="match status" value="1"/>
</dbReference>
<dbReference type="CDD" id="cd00293">
    <property type="entry name" value="USP-like"/>
    <property type="match status" value="1"/>
</dbReference>
<evidence type="ECO:0000313" key="4">
    <source>
        <dbReference type="Proteomes" id="UP000238442"/>
    </source>
</evidence>
<reference evidence="3 4" key="1">
    <citation type="submission" date="2018-02" db="EMBL/GenBank/DDBJ databases">
        <title>Genomic analysis of the strain RR4-38 isolated from a seawater recirculating aquaculture system.</title>
        <authorList>
            <person name="Kim Y.-S."/>
            <person name="Jang Y.H."/>
            <person name="Kim K.-H."/>
        </authorList>
    </citation>
    <scope>NUCLEOTIDE SEQUENCE [LARGE SCALE GENOMIC DNA]</scope>
    <source>
        <strain evidence="3 4">RR4-38</strain>
    </source>
</reference>
<sequence length="278" mass="31146">MKKILLPTDFSTNSVHAINFALNFFKGEEVHFVFLNIQKSSEYITDDLLTASPNSSVHEAISSDNTENLKALEAKYRDKFQDEKFTFETIFDFDVFIDAIAQIVSAKNIDLIVMGTNGASSAKEVIFGSNTLQVIRHIACPVLAIPEDFEYNTSEKVLLSIDNNEIPSRAALAPLLQLIETHDFEIHVLSIYESGCTKTEENELQKKLADRLSGLSPIFHTMENIPVPSAIESFTQLTQTDMHAVFIKEQSFLERLIGGPDKSKLSYRTNIPLLVLKA</sequence>
<dbReference type="Gene3D" id="3.40.50.12370">
    <property type="match status" value="1"/>
</dbReference>
<evidence type="ECO:0000313" key="3">
    <source>
        <dbReference type="EMBL" id="AVI49692.1"/>
    </source>
</evidence>
<proteinExistence type="inferred from homology"/>
<dbReference type="PANTHER" id="PTHR46268:SF6">
    <property type="entry name" value="UNIVERSAL STRESS PROTEIN UP12"/>
    <property type="match status" value="1"/>
</dbReference>
<dbReference type="KEGG" id="aue:C5O00_00330"/>
<feature type="domain" description="UspA" evidence="2">
    <location>
        <begin position="1"/>
        <end position="146"/>
    </location>
</feature>
<evidence type="ECO:0000256" key="1">
    <source>
        <dbReference type="ARBA" id="ARBA00008791"/>
    </source>
</evidence>
<dbReference type="EMBL" id="CP027062">
    <property type="protein sequence ID" value="AVI49692.1"/>
    <property type="molecule type" value="Genomic_DNA"/>
</dbReference>